<evidence type="ECO:0000256" key="9">
    <source>
        <dbReference type="SAM" id="MobiDB-lite"/>
    </source>
</evidence>
<feature type="region of interest" description="Disordered" evidence="9">
    <location>
        <begin position="1066"/>
        <end position="1114"/>
    </location>
</feature>
<reference evidence="12" key="1">
    <citation type="submission" date="2008-03" db="EMBL/GenBank/DDBJ databases">
        <title>Annotation of Ixodes scapularis.</title>
        <authorList>
            <consortium name="Ixodes scapularis Genome Project Consortium"/>
            <person name="Caler E."/>
            <person name="Hannick L.I."/>
            <person name="Bidwell S."/>
            <person name="Joardar V."/>
            <person name="Thiagarajan M."/>
            <person name="Amedeo P."/>
            <person name="Galinsky K.J."/>
            <person name="Schobel S."/>
            <person name="Inman J."/>
            <person name="Hostetler J."/>
            <person name="Miller J."/>
            <person name="Hammond M."/>
            <person name="Megy K."/>
            <person name="Lawson D."/>
            <person name="Kodira C."/>
            <person name="Sutton G."/>
            <person name="Meyer J."/>
            <person name="Hill C.A."/>
            <person name="Birren B."/>
            <person name="Nene V."/>
            <person name="Collins F."/>
            <person name="Alarcon-Chaidez F."/>
            <person name="Wikel S."/>
            <person name="Strausberg R."/>
        </authorList>
    </citation>
    <scope>NUCLEOTIDE SEQUENCE [LARGE SCALE GENOMIC DNA]</scope>
    <source>
        <strain evidence="12">Wikel</strain>
    </source>
</reference>
<feature type="region of interest" description="Disordered" evidence="9">
    <location>
        <begin position="996"/>
        <end position="1023"/>
    </location>
</feature>
<dbReference type="CDD" id="cd17727">
    <property type="entry name" value="BRCT_TopBP1_rpt6"/>
    <property type="match status" value="1"/>
</dbReference>
<dbReference type="EMBL" id="ABJB010859677">
    <property type="status" value="NOT_ANNOTATED_CDS"/>
    <property type="molecule type" value="Genomic_DNA"/>
</dbReference>
<evidence type="ECO:0000256" key="7">
    <source>
        <dbReference type="ARBA" id="ARBA00023212"/>
    </source>
</evidence>
<dbReference type="CDD" id="cd17718">
    <property type="entry name" value="BRCT_TopBP1_rpt3"/>
    <property type="match status" value="1"/>
</dbReference>
<keyword evidence="8" id="KW-0539">Nucleus</keyword>
<dbReference type="InterPro" id="IPR036420">
    <property type="entry name" value="BRCT_dom_sf"/>
</dbReference>
<dbReference type="PANTHER" id="PTHR13561">
    <property type="entry name" value="DNA REPLICATION REGULATOR DPB11-RELATED"/>
    <property type="match status" value="1"/>
</dbReference>
<dbReference type="InterPro" id="IPR057595">
    <property type="entry name" value="TopB1_SLF1_BRCT"/>
</dbReference>
<dbReference type="CDD" id="cd17728">
    <property type="entry name" value="BRCT_TopBP1_rpt8"/>
    <property type="match status" value="1"/>
</dbReference>
<feature type="domain" description="BRCT" evidence="10">
    <location>
        <begin position="1135"/>
        <end position="1219"/>
    </location>
</feature>
<dbReference type="SUPFAM" id="SSF52113">
    <property type="entry name" value="BRCT domain"/>
    <property type="match status" value="6"/>
</dbReference>
<keyword evidence="4" id="KW-0677">Repeat</keyword>
<keyword evidence="12" id="KW-1185">Reference proteome</keyword>
<dbReference type="Pfam" id="PF23294">
    <property type="entry name" value="BRCT_TopB1_SLF1"/>
    <property type="match status" value="1"/>
</dbReference>
<dbReference type="Pfam" id="PF21298">
    <property type="entry name" value="TopBP1_BRCT0"/>
    <property type="match status" value="1"/>
</dbReference>
<feature type="region of interest" description="Disordered" evidence="9">
    <location>
        <begin position="703"/>
        <end position="741"/>
    </location>
</feature>
<feature type="domain" description="BRCT" evidence="10">
    <location>
        <begin position="594"/>
        <end position="691"/>
    </location>
</feature>
<dbReference type="EMBL" id="ABJB010581666">
    <property type="status" value="NOT_ANNOTATED_CDS"/>
    <property type="molecule type" value="Genomic_DNA"/>
</dbReference>
<proteinExistence type="predicted"/>
<dbReference type="SMART" id="SM00292">
    <property type="entry name" value="BRCT"/>
    <property type="match status" value="7"/>
</dbReference>
<dbReference type="VEuPathDB" id="VectorBase:ISCP_028248"/>
<dbReference type="PaxDb" id="6945-B7PTZ8"/>
<dbReference type="CDD" id="cd17731">
    <property type="entry name" value="BRCT_TopBP1_rpt2_like"/>
    <property type="match status" value="1"/>
</dbReference>
<dbReference type="VEuPathDB" id="VectorBase:ISCW019571"/>
<feature type="domain" description="BRCT" evidence="10">
    <location>
        <begin position="341"/>
        <end position="419"/>
    </location>
</feature>
<evidence type="ECO:0000256" key="1">
    <source>
        <dbReference type="ARBA" id="ARBA00004123"/>
    </source>
</evidence>
<dbReference type="Pfam" id="PF12738">
    <property type="entry name" value="PTCB-BRCT"/>
    <property type="match status" value="3"/>
</dbReference>
<dbReference type="PANTHER" id="PTHR13561:SF20">
    <property type="entry name" value="DNA TOPOISOMERASE 2-BINDING PROTEIN 1"/>
    <property type="match status" value="1"/>
</dbReference>
<dbReference type="STRING" id="6945.B7PTZ8"/>
<reference evidence="11" key="2">
    <citation type="submission" date="2020-05" db="UniProtKB">
        <authorList>
            <consortium name="EnsemblMetazoa"/>
        </authorList>
    </citation>
    <scope>IDENTIFICATION</scope>
    <source>
        <strain evidence="11">wikel</strain>
    </source>
</reference>
<dbReference type="InterPro" id="IPR049542">
    <property type="entry name" value="TopBP1-like_BRCT0"/>
</dbReference>
<dbReference type="CDD" id="cd17738">
    <property type="entry name" value="BRCT_TopBP1_rpt7"/>
    <property type="match status" value="1"/>
</dbReference>
<dbReference type="EMBL" id="ABJB010465945">
    <property type="status" value="NOT_ANNOTATED_CDS"/>
    <property type="molecule type" value="Genomic_DNA"/>
</dbReference>
<evidence type="ECO:0000256" key="5">
    <source>
        <dbReference type="ARBA" id="ARBA00022763"/>
    </source>
</evidence>
<dbReference type="InterPro" id="IPR001357">
    <property type="entry name" value="BRCT_dom"/>
</dbReference>
<evidence type="ECO:0000256" key="6">
    <source>
        <dbReference type="ARBA" id="ARBA00023204"/>
    </source>
</evidence>
<feature type="domain" description="BRCT" evidence="10">
    <location>
        <begin position="890"/>
        <end position="982"/>
    </location>
</feature>
<evidence type="ECO:0000256" key="4">
    <source>
        <dbReference type="ARBA" id="ARBA00022737"/>
    </source>
</evidence>
<feature type="region of interest" description="Disordered" evidence="9">
    <location>
        <begin position="867"/>
        <end position="888"/>
    </location>
</feature>
<evidence type="ECO:0000256" key="8">
    <source>
        <dbReference type="ARBA" id="ARBA00023242"/>
    </source>
</evidence>
<evidence type="ECO:0000256" key="3">
    <source>
        <dbReference type="ARBA" id="ARBA00022490"/>
    </source>
</evidence>
<keyword evidence="7" id="KW-0206">Cytoskeleton</keyword>
<evidence type="ECO:0000256" key="2">
    <source>
        <dbReference type="ARBA" id="ARBA00004300"/>
    </source>
</evidence>
<dbReference type="HOGENOM" id="CLU_004165_1_0_1"/>
<dbReference type="EMBL" id="ABJB010869332">
    <property type="status" value="NOT_ANNOTATED_CDS"/>
    <property type="molecule type" value="Genomic_DNA"/>
</dbReference>
<comment type="subcellular location">
    <subcellularLocation>
        <location evidence="2">Cytoplasm</location>
        <location evidence="2">Cytoskeleton</location>
        <location evidence="2">Microtubule organizing center</location>
        <location evidence="2">Centrosome</location>
    </subcellularLocation>
    <subcellularLocation>
        <location evidence="1">Nucleus</location>
    </subcellularLocation>
</comment>
<keyword evidence="3" id="KW-0963">Cytoplasm</keyword>
<protein>
    <submittedName>
        <fullName evidence="11">Topbp1, putative</fullName>
    </submittedName>
</protein>
<sequence>MPTGKSPRDAPATLRDMYDLTCREQMEPKWITTQDCLAKSSRNPTEVFVCDPFEGPAFDHLTALNCRVVGPLCMALCIQEQQSLPRRPNPLYSLSFRGMVVTVSALSPPERQKVQTWVELMGGTYMAALTKSVTHVVAGEVGSKKYHAAASRKLPVMQPQWVKLFWEKEQHTLAHASSDAYNHLRLPAFKGLSITVSQVSPLERKELQVLVESNGGKYSGQLKGRDTTHVVLLHAGGSKYQYGQAWQLHCVHVSWLHDSARAGYALDESLYAVKPQGATKSTPSSLTEAPSFELPVDVSAIGKVDLVSCLEETRSSNVSDASRMTQRDPVDEIDVEKLSSHCGQFLDGCCVVLWGFAPEKLDKMRRVINACGGVRFNEYAEEVTHVVVAEGASVSQLNKAIAKQGGFPYLVSPQWFAESSALGAAPPRELDRTTRPDLSDIVNQYRTSDNTPANGSALQDPLTSYSAECQGIDLVPAEATGKGDKLSSGLSNLTPNALFDLMTFRIHDFKSEDEALLQEMIDHNGGKVIADITRKADGPRKLVEVVPLVVDLDKDYDQFGGVVVTYCWLQACIHAETLLGFDSDPLFSPFQKPTSEAPLHGCVISFSQYNAPEREFLIHLAESMGAVCQEFLVRKVSKQRKLLRNTHLVACEPQGSKYEAAKKWGLPVVTKEWLVASAKFCTKVNEDQFFVDSVYNETLRAKDSEASKVAPATSLSPEKGRRSTPPCAPTLNGGEYHSDSAEGMSSRVEFSDLPDQFQTPEHVQRASIDGVPTPGSYLKSQRIRELMHQSRNSSSTSIASIDGSISEDTFQQMLDGTHKPKLHLPGLPEQLEAKQKAARKGPHTLSLGKQLAQNMRLAAERIGDRDLLDGLSSTPTPKEARAPAFPLPVPDSRPLEGIVVCISKKLAQHEKELRDIVVSLGGHFAQECTEQCTHFVCQGRPGEPLPREAGRAREQGKKLVGPEWVYACKGSGARLDEADFPSVRDERLSLSGHFTAVRIPKQKSPTKEQSASSEPGLSKGWPQVDSFANAQQVTPKPTEPPSRRLTENHRIINDQLDELMSVAKEAGRRLSHHPPPRASLFNSPSIPDLPLPAPSSPTGRSAHLPLPDSESQFVGVTWDDPTRRQEMARLAGKLSEKFMLSGLAEEQKAHYAGVVEELGGVLLTSKNYDPEMTHLVLASALKNERYLAAVAAGKFVLHTAYLDDSAKAGQFLDEEGYEWGGPLTDGYRHVLFHRKQPAYAPRRWRQLISRNPDSRGAFSEWRVILFASGAAKEAVYRRVLEAGGATILPSSPPDFQTGDVTHALFDAGTARSVDLKLLTDAGVLCLKAEYMATFLVDDPAPSPGKFRISELTSLLNCEAPSR</sequence>
<name>A0A1S4LV91_IXOSC</name>
<dbReference type="EnsemblMetazoa" id="ISCW019571-RA">
    <property type="protein sequence ID" value="ISCW019571-PA"/>
    <property type="gene ID" value="ISCW019571"/>
</dbReference>
<feature type="domain" description="BRCT" evidence="10">
    <location>
        <begin position="184"/>
        <end position="273"/>
    </location>
</feature>
<evidence type="ECO:0000259" key="10">
    <source>
        <dbReference type="PROSITE" id="PS50172"/>
    </source>
</evidence>
<keyword evidence="5" id="KW-0227">DNA damage</keyword>
<organism evidence="11 12">
    <name type="scientific">Ixodes scapularis</name>
    <name type="common">Black-legged tick</name>
    <name type="synonym">Deer tick</name>
    <dbReference type="NCBI Taxonomy" id="6945"/>
    <lineage>
        <taxon>Eukaryota</taxon>
        <taxon>Metazoa</taxon>
        <taxon>Ecdysozoa</taxon>
        <taxon>Arthropoda</taxon>
        <taxon>Chelicerata</taxon>
        <taxon>Arachnida</taxon>
        <taxon>Acari</taxon>
        <taxon>Parasitiformes</taxon>
        <taxon>Ixodida</taxon>
        <taxon>Ixodoidea</taxon>
        <taxon>Ixodidae</taxon>
        <taxon>Ixodinae</taxon>
        <taxon>Ixodes</taxon>
    </lineage>
</organism>
<dbReference type="Gene3D" id="3.40.50.10190">
    <property type="entry name" value="BRCT domain"/>
    <property type="match status" value="9"/>
</dbReference>
<feature type="domain" description="BRCT" evidence="10">
    <location>
        <begin position="494"/>
        <end position="586"/>
    </location>
</feature>
<dbReference type="InterPro" id="IPR059215">
    <property type="entry name" value="BRCT2_TopBP1-like"/>
</dbReference>
<dbReference type="InterPro" id="IPR049936">
    <property type="entry name" value="TopBP1_BRCT_8"/>
</dbReference>
<dbReference type="VEuPathDB" id="VectorBase:ISCI019571"/>
<dbReference type="Pfam" id="PF00533">
    <property type="entry name" value="BRCT"/>
    <property type="match status" value="2"/>
</dbReference>
<keyword evidence="6" id="KW-0234">DNA repair</keyword>
<feature type="domain" description="BRCT" evidence="10">
    <location>
        <begin position="96"/>
        <end position="162"/>
    </location>
</feature>
<dbReference type="Proteomes" id="UP000001555">
    <property type="component" value="Unassembled WGS sequence"/>
</dbReference>
<evidence type="ECO:0000313" key="12">
    <source>
        <dbReference type="Proteomes" id="UP000001555"/>
    </source>
</evidence>
<dbReference type="PROSITE" id="PS50172">
    <property type="entry name" value="BRCT"/>
    <property type="match status" value="7"/>
</dbReference>
<accession>A0A1S4LV91</accession>
<dbReference type="OrthoDB" id="251770at2759"/>
<dbReference type="EMBL" id="ABJB010075469">
    <property type="status" value="NOT_ANNOTATED_CDS"/>
    <property type="molecule type" value="Genomic_DNA"/>
</dbReference>
<evidence type="ECO:0000313" key="11">
    <source>
        <dbReference type="EnsemblMetazoa" id="ISCW019571-PA"/>
    </source>
</evidence>